<dbReference type="PANTHER" id="PTHR34501">
    <property type="entry name" value="PROTEIN YDDL-RELATED"/>
    <property type="match status" value="1"/>
</dbReference>
<feature type="signal peptide" evidence="11">
    <location>
        <begin position="1"/>
        <end position="27"/>
    </location>
</feature>
<proteinExistence type="predicted"/>
<organism evidence="13 14">
    <name type="scientific">Glaciimonas soli</name>
    <dbReference type="NCBI Taxonomy" id="2590999"/>
    <lineage>
        <taxon>Bacteria</taxon>
        <taxon>Pseudomonadati</taxon>
        <taxon>Pseudomonadota</taxon>
        <taxon>Betaproteobacteria</taxon>
        <taxon>Burkholderiales</taxon>
        <taxon>Oxalobacteraceae</taxon>
        <taxon>Glaciimonas</taxon>
    </lineage>
</organism>
<dbReference type="InterPro" id="IPR033900">
    <property type="entry name" value="Gram_neg_porin_domain"/>
</dbReference>
<evidence type="ECO:0000256" key="5">
    <source>
        <dbReference type="ARBA" id="ARBA00022692"/>
    </source>
</evidence>
<evidence type="ECO:0000256" key="1">
    <source>
        <dbReference type="ARBA" id="ARBA00004571"/>
    </source>
</evidence>
<protein>
    <submittedName>
        <fullName evidence="13">Porin</fullName>
    </submittedName>
</protein>
<dbReference type="CDD" id="cd00342">
    <property type="entry name" value="gram_neg_porins"/>
    <property type="match status" value="1"/>
</dbReference>
<dbReference type="OrthoDB" id="8982743at2"/>
<evidence type="ECO:0000313" key="13">
    <source>
        <dbReference type="EMBL" id="MQQ99697.1"/>
    </source>
</evidence>
<dbReference type="Gene3D" id="2.40.160.10">
    <property type="entry name" value="Porin"/>
    <property type="match status" value="1"/>
</dbReference>
<comment type="subunit">
    <text evidence="2">Homotrimer.</text>
</comment>
<evidence type="ECO:0000256" key="2">
    <source>
        <dbReference type="ARBA" id="ARBA00011233"/>
    </source>
</evidence>
<dbReference type="InterPro" id="IPR001702">
    <property type="entry name" value="Porin_Gram-ve"/>
</dbReference>
<comment type="subcellular location">
    <subcellularLocation>
        <location evidence="1">Cell outer membrane</location>
        <topology evidence="1">Multi-pass membrane protein</topology>
    </subcellularLocation>
</comment>
<dbReference type="EMBL" id="WINI01000001">
    <property type="protein sequence ID" value="MQQ99697.1"/>
    <property type="molecule type" value="Genomic_DNA"/>
</dbReference>
<keyword evidence="6 11" id="KW-0732">Signal</keyword>
<dbReference type="GO" id="GO:0046930">
    <property type="term" value="C:pore complex"/>
    <property type="evidence" value="ECO:0007669"/>
    <property type="project" value="UniProtKB-KW"/>
</dbReference>
<dbReference type="Proteomes" id="UP000451565">
    <property type="component" value="Unassembled WGS sequence"/>
</dbReference>
<evidence type="ECO:0000256" key="3">
    <source>
        <dbReference type="ARBA" id="ARBA00022448"/>
    </source>
</evidence>
<name>A0A843YQD6_9BURK</name>
<dbReference type="RefSeq" id="WP_153233249.1">
    <property type="nucleotide sequence ID" value="NZ_WINI01000001.1"/>
</dbReference>
<dbReference type="AlphaFoldDB" id="A0A843YQD6"/>
<accession>A0A843YQD6</accession>
<keyword evidence="14" id="KW-1185">Reference proteome</keyword>
<evidence type="ECO:0000259" key="12">
    <source>
        <dbReference type="Pfam" id="PF13609"/>
    </source>
</evidence>
<keyword evidence="7" id="KW-0406">Ion transport</keyword>
<keyword evidence="8" id="KW-0626">Porin</keyword>
<dbReference type="Pfam" id="PF13609">
    <property type="entry name" value="Porin_4"/>
    <property type="match status" value="1"/>
</dbReference>
<keyword evidence="10" id="KW-0998">Cell outer membrane</keyword>
<dbReference type="InterPro" id="IPR002299">
    <property type="entry name" value="Porin_Neis"/>
</dbReference>
<keyword evidence="4" id="KW-1134">Transmembrane beta strand</keyword>
<evidence type="ECO:0000256" key="10">
    <source>
        <dbReference type="ARBA" id="ARBA00023237"/>
    </source>
</evidence>
<evidence type="ECO:0000256" key="7">
    <source>
        <dbReference type="ARBA" id="ARBA00023065"/>
    </source>
</evidence>
<feature type="domain" description="Porin" evidence="12">
    <location>
        <begin position="16"/>
        <end position="351"/>
    </location>
</feature>
<evidence type="ECO:0000256" key="9">
    <source>
        <dbReference type="ARBA" id="ARBA00023136"/>
    </source>
</evidence>
<dbReference type="PRINTS" id="PR00182">
    <property type="entry name" value="ECOLNEIPORIN"/>
</dbReference>
<dbReference type="GO" id="GO:0015288">
    <property type="term" value="F:porin activity"/>
    <property type="evidence" value="ECO:0007669"/>
    <property type="project" value="UniProtKB-KW"/>
</dbReference>
<dbReference type="GO" id="GO:0009279">
    <property type="term" value="C:cell outer membrane"/>
    <property type="evidence" value="ECO:0007669"/>
    <property type="project" value="UniProtKB-SubCell"/>
</dbReference>
<keyword evidence="3" id="KW-0813">Transport</keyword>
<gene>
    <name evidence="13" type="ORF">GEV47_03220</name>
</gene>
<feature type="chain" id="PRO_5032666019" evidence="11">
    <location>
        <begin position="28"/>
        <end position="380"/>
    </location>
</feature>
<dbReference type="PRINTS" id="PR00184">
    <property type="entry name" value="NEISSPPORIN"/>
</dbReference>
<evidence type="ECO:0000313" key="14">
    <source>
        <dbReference type="Proteomes" id="UP000451565"/>
    </source>
</evidence>
<dbReference type="GO" id="GO:0034220">
    <property type="term" value="P:monoatomic ion transmembrane transport"/>
    <property type="evidence" value="ECO:0007669"/>
    <property type="project" value="InterPro"/>
</dbReference>
<evidence type="ECO:0000256" key="6">
    <source>
        <dbReference type="ARBA" id="ARBA00022729"/>
    </source>
</evidence>
<keyword evidence="9" id="KW-0472">Membrane</keyword>
<sequence length="380" mass="40483">MRNSTNRGYRGTALLTLLFALVSSAHAQSTFDLLSGPRPSQSAGVEVYGLVDSGVVYVNNQGGESNVLLQGGGGDRPNRLGFRGREDLGGGNQAIFVLENGFDVGTGTISQGGVLFGRQAYVGLKSNDYGMITFGRQYDFMVDLVPYSAPASGNAGLYAFHLGDIDRLGGERLNNSVKYRTPDYNGLQAGAMYSFGGVPGSIVTNNASSFSLSYAHQSISLATSYTSIHNYQQGLGIGTNVLGNSLIGYPQNAMYDKLAVFGAGASYSNGNLFTAALFTSSDLQNAGVSSVLRAYDIGASYQILPRLIVGAAATYYKMDSVHWNAFSSSLEYFLSPRTNLYLQYVQLKASGTNVQAELFTLPAASDQFQAALSIGMRYVF</sequence>
<dbReference type="InterPro" id="IPR050298">
    <property type="entry name" value="Gram-neg_bact_OMP"/>
</dbReference>
<dbReference type="InterPro" id="IPR023614">
    <property type="entry name" value="Porin_dom_sf"/>
</dbReference>
<dbReference type="SUPFAM" id="SSF56935">
    <property type="entry name" value="Porins"/>
    <property type="match status" value="1"/>
</dbReference>
<dbReference type="PANTHER" id="PTHR34501:SF9">
    <property type="entry name" value="MAJOR OUTER MEMBRANE PROTEIN P.IA"/>
    <property type="match status" value="1"/>
</dbReference>
<reference evidence="13 14" key="1">
    <citation type="submission" date="2019-10" db="EMBL/GenBank/DDBJ databases">
        <title>Glaciimonas soli sp. nov., a psychrophilic bacterium isolated from the forest soil of a high elevation mountain in Taiwan.</title>
        <authorList>
            <person name="Wang L.-T."/>
            <person name="Shieh W.Y."/>
        </authorList>
    </citation>
    <scope>NUCLEOTIDE SEQUENCE [LARGE SCALE GENOMIC DNA]</scope>
    <source>
        <strain evidence="13 14">GS1</strain>
    </source>
</reference>
<keyword evidence="5" id="KW-0812">Transmembrane</keyword>
<comment type="caution">
    <text evidence="13">The sequence shown here is derived from an EMBL/GenBank/DDBJ whole genome shotgun (WGS) entry which is preliminary data.</text>
</comment>
<evidence type="ECO:0000256" key="8">
    <source>
        <dbReference type="ARBA" id="ARBA00023114"/>
    </source>
</evidence>
<evidence type="ECO:0000256" key="11">
    <source>
        <dbReference type="SAM" id="SignalP"/>
    </source>
</evidence>
<evidence type="ECO:0000256" key="4">
    <source>
        <dbReference type="ARBA" id="ARBA00022452"/>
    </source>
</evidence>